<keyword evidence="7" id="KW-0067">ATP-binding</keyword>
<dbReference type="PANTHER" id="PTHR43873:SF1">
    <property type="entry name" value="COBYRINATE A,C-DIAMIDE SYNTHASE"/>
    <property type="match status" value="1"/>
</dbReference>
<dbReference type="GO" id="GO:0009236">
    <property type="term" value="P:cobalamin biosynthetic process"/>
    <property type="evidence" value="ECO:0007669"/>
    <property type="project" value="UniProtKB-KW"/>
</dbReference>
<dbReference type="CDD" id="cd03130">
    <property type="entry name" value="GATase1_CobB"/>
    <property type="match status" value="1"/>
</dbReference>
<dbReference type="InterPro" id="IPR027417">
    <property type="entry name" value="P-loop_NTPase"/>
</dbReference>
<feature type="domain" description="CobB/CobQ-like glutamine amidotransferase" evidence="11">
    <location>
        <begin position="258"/>
        <end position="446"/>
    </location>
</feature>
<dbReference type="EMBL" id="CACVAT010000474">
    <property type="protein sequence ID" value="CAA6828745.1"/>
    <property type="molecule type" value="Genomic_DNA"/>
</dbReference>
<comment type="similarity">
    <text evidence="3">Belongs to the CobB/CobQ family. CobQ subfamily.</text>
</comment>
<dbReference type="GO" id="GO:0042242">
    <property type="term" value="F:cobyrinic acid a,c-diamide synthase activity"/>
    <property type="evidence" value="ECO:0007669"/>
    <property type="project" value="InterPro"/>
</dbReference>
<evidence type="ECO:0000256" key="5">
    <source>
        <dbReference type="ARBA" id="ARBA00022598"/>
    </source>
</evidence>
<keyword evidence="8" id="KW-0460">Magnesium</keyword>
<evidence type="ECO:0000256" key="8">
    <source>
        <dbReference type="ARBA" id="ARBA00022842"/>
    </source>
</evidence>
<evidence type="ECO:0000259" key="11">
    <source>
        <dbReference type="Pfam" id="PF07685"/>
    </source>
</evidence>
<gene>
    <name evidence="12" type="ORF">HELGO_WM20716</name>
</gene>
<dbReference type="GO" id="GO:0005524">
    <property type="term" value="F:ATP binding"/>
    <property type="evidence" value="ECO:0007669"/>
    <property type="project" value="UniProtKB-KW"/>
</dbReference>
<dbReference type="SUPFAM" id="SSF52317">
    <property type="entry name" value="Class I glutamine amidotransferase-like"/>
    <property type="match status" value="1"/>
</dbReference>
<evidence type="ECO:0000256" key="7">
    <source>
        <dbReference type="ARBA" id="ARBA00022840"/>
    </source>
</evidence>
<protein>
    <submittedName>
        <fullName evidence="12">Cobyrinic acid A,C-diamide synthase</fullName>
    </submittedName>
</protein>
<dbReference type="Gene3D" id="3.40.50.300">
    <property type="entry name" value="P-loop containing nucleotide triphosphate hydrolases"/>
    <property type="match status" value="2"/>
</dbReference>
<feature type="domain" description="CobQ/CobB/MinD/ParA nucleotide binding" evidence="10">
    <location>
        <begin position="12"/>
        <end position="188"/>
    </location>
</feature>
<dbReference type="AlphaFoldDB" id="A0A6S6U2I0"/>
<keyword evidence="4" id="KW-0169">Cobalamin biosynthesis</keyword>
<accession>A0A6S6U2I0</accession>
<comment type="pathway">
    <text evidence="2">Cofactor biosynthesis; adenosylcobalamin biosynthesis.</text>
</comment>
<keyword evidence="6" id="KW-0547">Nucleotide-binding</keyword>
<reference evidence="12" key="1">
    <citation type="submission" date="2020-01" db="EMBL/GenBank/DDBJ databases">
        <authorList>
            <person name="Meier V. D."/>
            <person name="Meier V D."/>
        </authorList>
    </citation>
    <scope>NUCLEOTIDE SEQUENCE</scope>
    <source>
        <strain evidence="12">HLG_WM_MAG_09</strain>
    </source>
</reference>
<evidence type="ECO:0000256" key="1">
    <source>
        <dbReference type="ARBA" id="ARBA00001946"/>
    </source>
</evidence>
<organism evidence="12">
    <name type="scientific">uncultured Thiotrichaceae bacterium</name>
    <dbReference type="NCBI Taxonomy" id="298394"/>
    <lineage>
        <taxon>Bacteria</taxon>
        <taxon>Pseudomonadati</taxon>
        <taxon>Pseudomonadota</taxon>
        <taxon>Gammaproteobacteria</taxon>
        <taxon>Thiotrichales</taxon>
        <taxon>Thiotrichaceae</taxon>
        <taxon>environmental samples</taxon>
    </lineage>
</organism>
<dbReference type="SUPFAM" id="SSF52540">
    <property type="entry name" value="P-loop containing nucleoside triphosphate hydrolases"/>
    <property type="match status" value="1"/>
</dbReference>
<sequence length="476" mass="52372">MPSIFISAAHKSSGKTTLSIGLCAALRDRQLHVQPFKKGPDYIDPIWLTAASGHSCHNLDFNTMSYNEIIQTVQHYGQDADISLIEANKGLYDGLSLDGSDNNAAIAKLICSPVILIIDTRGITRGIAPLLMGYQQFDRDVNIAGVILNRVGGTRHAGKLQQSVEHYTDLKVLGAVQNNPEMEIEERHLGLMPSNESGESDKQIARIRDLVAEQVNLDGVLGIAESAGIKTLPDLPLAREGLKVSLPLPETENSSPTRIGICQDPAFGFYYPGDIEALQQSGAQIVPVNTLKDSALPDIDGLFIGGGFPETQMHQLAANQSLRESIYNAIENGLPTYAECGGLMYLSRSLSWNDEHADMVGIIPGDIVMHKKPQGRGYVKLQETPDMPWPGGDSEYIINAHEFHYSGLKNLTEKGQFAYRMLRGTGIDGEHDGWVYKNLLASYTHMRHTGQFPWAHRFVEFIRTQQGKSIDDYSNT</sequence>
<keyword evidence="5" id="KW-0436">Ligase</keyword>
<evidence type="ECO:0000259" key="10">
    <source>
        <dbReference type="Pfam" id="PF01656"/>
    </source>
</evidence>
<evidence type="ECO:0000313" key="12">
    <source>
        <dbReference type="EMBL" id="CAA6828745.1"/>
    </source>
</evidence>
<evidence type="ECO:0000256" key="9">
    <source>
        <dbReference type="ARBA" id="ARBA00022962"/>
    </source>
</evidence>
<dbReference type="Pfam" id="PF07685">
    <property type="entry name" value="GATase_3"/>
    <property type="match status" value="1"/>
</dbReference>
<dbReference type="CDD" id="cd05388">
    <property type="entry name" value="CobB_N"/>
    <property type="match status" value="1"/>
</dbReference>
<dbReference type="PANTHER" id="PTHR43873">
    <property type="entry name" value="COBYRINATE A,C-DIAMIDE SYNTHASE"/>
    <property type="match status" value="1"/>
</dbReference>
<dbReference type="InterPro" id="IPR002586">
    <property type="entry name" value="CobQ/CobB/MinD/ParA_Nub-bd_dom"/>
</dbReference>
<dbReference type="Pfam" id="PF01656">
    <property type="entry name" value="CbiA"/>
    <property type="match status" value="1"/>
</dbReference>
<dbReference type="InterPro" id="IPR029062">
    <property type="entry name" value="Class_I_gatase-like"/>
</dbReference>
<evidence type="ECO:0000256" key="2">
    <source>
        <dbReference type="ARBA" id="ARBA00004953"/>
    </source>
</evidence>
<dbReference type="NCBIfam" id="NF002204">
    <property type="entry name" value="PRK01077.1"/>
    <property type="match status" value="1"/>
</dbReference>
<comment type="cofactor">
    <cofactor evidence="1">
        <name>Mg(2+)</name>
        <dbReference type="ChEBI" id="CHEBI:18420"/>
    </cofactor>
</comment>
<evidence type="ECO:0000256" key="4">
    <source>
        <dbReference type="ARBA" id="ARBA00022573"/>
    </source>
</evidence>
<dbReference type="Gene3D" id="3.40.50.880">
    <property type="match status" value="1"/>
</dbReference>
<dbReference type="InterPro" id="IPR004484">
    <property type="entry name" value="CbiA/CobB_synth"/>
</dbReference>
<dbReference type="PROSITE" id="PS51274">
    <property type="entry name" value="GATASE_COBBQ"/>
    <property type="match status" value="1"/>
</dbReference>
<evidence type="ECO:0000256" key="3">
    <source>
        <dbReference type="ARBA" id="ARBA00006205"/>
    </source>
</evidence>
<name>A0A6S6U2I0_9GAMM</name>
<evidence type="ECO:0000256" key="6">
    <source>
        <dbReference type="ARBA" id="ARBA00022741"/>
    </source>
</evidence>
<keyword evidence="9" id="KW-0315">Glutamine amidotransferase</keyword>
<proteinExistence type="inferred from homology"/>
<dbReference type="InterPro" id="IPR011698">
    <property type="entry name" value="GATase_3"/>
</dbReference>
<dbReference type="NCBIfam" id="TIGR00379">
    <property type="entry name" value="cobB"/>
    <property type="match status" value="1"/>
</dbReference>